<keyword evidence="1" id="KW-0472">Membrane</keyword>
<evidence type="ECO:0000313" key="3">
    <source>
        <dbReference type="Proteomes" id="UP000051386"/>
    </source>
</evidence>
<keyword evidence="1" id="KW-0812">Transmembrane</keyword>
<dbReference type="Proteomes" id="UP000051386">
    <property type="component" value="Unassembled WGS sequence"/>
</dbReference>
<keyword evidence="3" id="KW-1185">Reference proteome</keyword>
<dbReference type="AlphaFoldDB" id="A0A0R0D9N8"/>
<accession>A0A0R0D9N8</accession>
<evidence type="ECO:0000313" key="2">
    <source>
        <dbReference type="EMBL" id="KRG74622.1"/>
    </source>
</evidence>
<protein>
    <submittedName>
        <fullName evidence="2">Membrane protein</fullName>
    </submittedName>
</protein>
<evidence type="ECO:0000256" key="1">
    <source>
        <dbReference type="SAM" id="Phobius"/>
    </source>
</evidence>
<reference evidence="2 3" key="1">
    <citation type="submission" date="2015-05" db="EMBL/GenBank/DDBJ databases">
        <title>Genome sequencing and analysis of members of genus Stenotrophomonas.</title>
        <authorList>
            <person name="Patil P.P."/>
            <person name="Midha S."/>
            <person name="Patil P.B."/>
        </authorList>
    </citation>
    <scope>NUCLEOTIDE SEQUENCE [LARGE SCALE GENOMIC DNA]</scope>
    <source>
        <strain evidence="2 3">DSM 21508</strain>
    </source>
</reference>
<dbReference type="PATRIC" id="fig|517011.3.peg.1013"/>
<gene>
    <name evidence="2" type="ORF">ABB28_06955</name>
</gene>
<organism evidence="2 3">
    <name type="scientific">Stenotrophomonas chelatiphaga</name>
    <dbReference type="NCBI Taxonomy" id="517011"/>
    <lineage>
        <taxon>Bacteria</taxon>
        <taxon>Pseudomonadati</taxon>
        <taxon>Pseudomonadota</taxon>
        <taxon>Gammaproteobacteria</taxon>
        <taxon>Lysobacterales</taxon>
        <taxon>Lysobacteraceae</taxon>
        <taxon>Stenotrophomonas</taxon>
    </lineage>
</organism>
<dbReference type="EMBL" id="LDJK01000022">
    <property type="protein sequence ID" value="KRG74622.1"/>
    <property type="molecule type" value="Genomic_DNA"/>
</dbReference>
<proteinExistence type="predicted"/>
<sequence length="97" mass="10563">MVIYRGAGFFTLLTPIITVLLLLWLYPDPSVAKGNITLPQFLLGCGIGAAINTVLGFVLNRGPRPEGELARHHFFYLPMQWPSLAIVVVCAVIAAAR</sequence>
<feature type="transmembrane region" description="Helical" evidence="1">
    <location>
        <begin position="6"/>
        <end position="26"/>
    </location>
</feature>
<feature type="transmembrane region" description="Helical" evidence="1">
    <location>
        <begin position="79"/>
        <end position="96"/>
    </location>
</feature>
<keyword evidence="1" id="KW-1133">Transmembrane helix</keyword>
<comment type="caution">
    <text evidence="2">The sequence shown here is derived from an EMBL/GenBank/DDBJ whole genome shotgun (WGS) entry which is preliminary data.</text>
</comment>
<feature type="transmembrane region" description="Helical" evidence="1">
    <location>
        <begin position="38"/>
        <end position="59"/>
    </location>
</feature>
<name>A0A0R0D9N8_9GAMM</name>
<dbReference type="RefSeq" id="WP_057507943.1">
    <property type="nucleotide sequence ID" value="NZ_JANUEG010000008.1"/>
</dbReference>